<dbReference type="RefSeq" id="WP_078989000.1">
    <property type="nucleotide sequence ID" value="NZ_WNHB01000004.1"/>
</dbReference>
<evidence type="ECO:0000313" key="4">
    <source>
        <dbReference type="EMBL" id="MTT31090.1"/>
    </source>
</evidence>
<dbReference type="Pfam" id="PF00239">
    <property type="entry name" value="Resolvase"/>
    <property type="match status" value="1"/>
</dbReference>
<dbReference type="InterPro" id="IPR011109">
    <property type="entry name" value="DNA_bind_recombinase_dom"/>
</dbReference>
<dbReference type="Pfam" id="PF07508">
    <property type="entry name" value="Recombinase"/>
    <property type="match status" value="1"/>
</dbReference>
<dbReference type="EMBL" id="WNHB01000004">
    <property type="protein sequence ID" value="MTT31090.1"/>
    <property type="molecule type" value="Genomic_DNA"/>
</dbReference>
<dbReference type="PANTHER" id="PTHR30461">
    <property type="entry name" value="DNA-INVERTASE FROM LAMBDOID PROPHAGE"/>
    <property type="match status" value="1"/>
</dbReference>
<feature type="domain" description="Recombinase" evidence="3">
    <location>
        <begin position="175"/>
        <end position="280"/>
    </location>
</feature>
<reference evidence="4 5" key="1">
    <citation type="submission" date="2019-11" db="EMBL/GenBank/DDBJ databases">
        <title>Terrilactibacillus tamarindus sp. nov. BCM23-1 isolated from bark of Tamarindus indica.</title>
        <authorList>
            <person name="Kingkaew E."/>
            <person name="Tanasupawat S."/>
        </authorList>
    </citation>
    <scope>NUCLEOTIDE SEQUENCE [LARGE SCALE GENOMIC DNA]</scope>
    <source>
        <strain evidence="4 5">BCM23-1</strain>
    </source>
</reference>
<dbReference type="SMART" id="SM00857">
    <property type="entry name" value="Resolvase"/>
    <property type="match status" value="1"/>
</dbReference>
<dbReference type="InterPro" id="IPR050639">
    <property type="entry name" value="SSR_resolvase"/>
</dbReference>
<dbReference type="Gene3D" id="3.90.1750.20">
    <property type="entry name" value="Putative Large Serine Recombinase, Chain B, Domain 2"/>
    <property type="match status" value="1"/>
</dbReference>
<dbReference type="CDD" id="cd00338">
    <property type="entry name" value="Ser_Recombinase"/>
    <property type="match status" value="1"/>
</dbReference>
<evidence type="ECO:0000259" key="2">
    <source>
        <dbReference type="PROSITE" id="PS51736"/>
    </source>
</evidence>
<dbReference type="AlphaFoldDB" id="A0A6N8CNE6"/>
<dbReference type="InterPro" id="IPR025827">
    <property type="entry name" value="Zn_ribbon_recom_dom"/>
</dbReference>
<dbReference type="GO" id="GO:0000150">
    <property type="term" value="F:DNA strand exchange activity"/>
    <property type="evidence" value="ECO:0007669"/>
    <property type="project" value="InterPro"/>
</dbReference>
<dbReference type="OrthoDB" id="9811097at2"/>
<accession>A0A6N8CNE6</accession>
<dbReference type="Gene3D" id="3.40.50.1390">
    <property type="entry name" value="Resolvase, N-terminal catalytic domain"/>
    <property type="match status" value="1"/>
</dbReference>
<evidence type="ECO:0000259" key="3">
    <source>
        <dbReference type="PROSITE" id="PS51737"/>
    </source>
</evidence>
<dbReference type="PROSITE" id="PS51736">
    <property type="entry name" value="RECOMBINASES_3"/>
    <property type="match status" value="1"/>
</dbReference>
<comment type="caution">
    <text evidence="4">The sequence shown here is derived from an EMBL/GenBank/DDBJ whole genome shotgun (WGS) entry which is preliminary data.</text>
</comment>
<dbReference type="InterPro" id="IPR006119">
    <property type="entry name" value="Resolv_N"/>
</dbReference>
<evidence type="ECO:0000256" key="1">
    <source>
        <dbReference type="SAM" id="Coils"/>
    </source>
</evidence>
<sequence length="507" mass="59449">MSKNNKKNMRNKEVRRKKRAYAYLRKSPNKFTDNTSIEKQLEEIKKYCEENDIELVDTFTDDLKSGKSFEGRDGFKEMYNNVIRSKDNVDYIIVFKQDRISRDTLDTLYIMKRLNSLGKHLISIKDNVNTEDPASKILVHILALVAELEREFINMRTFSGMEKRAEEGKFLGGKVYGYKTVNKELVVVPHEVEVVKFIFKKYAIEKWGYKKIASYLNIQGIKTKNKQHWTINAVKTILQNQIYIGNTKWRGKYQKGQHEKIIEIPLWNLAQETMKTRSYKQEKVHPGSYPLSGLLKCPECGSSMVQGNSSSKYKYYQCSKNKNSGKAACSSNLVKKEYAEETILLELNNFFQNLNLAPYIKSATDSLLCFELEPLYKEAEKIDKEIKHINKKMETVMDLLDDETVPFDDKVFKNRLLGYQEQLNKQKLKLEEINTQIRFKKRQTSNEIIAYSVKNFSDLYEVLSDEERKSLCHYIIKEIHIFKEENTKQRKIKSIIYNFSPDNLSLV</sequence>
<keyword evidence="5" id="KW-1185">Reference proteome</keyword>
<dbReference type="InterPro" id="IPR038109">
    <property type="entry name" value="DNA_bind_recomb_sf"/>
</dbReference>
<dbReference type="PANTHER" id="PTHR30461:SF23">
    <property type="entry name" value="DNA RECOMBINASE-RELATED"/>
    <property type="match status" value="1"/>
</dbReference>
<dbReference type="PROSITE" id="PS51737">
    <property type="entry name" value="RECOMBINASE_DNA_BIND"/>
    <property type="match status" value="1"/>
</dbReference>
<organism evidence="4 5">
    <name type="scientific">Terrilactibacillus tamarindi</name>
    <dbReference type="NCBI Taxonomy" id="2599694"/>
    <lineage>
        <taxon>Bacteria</taxon>
        <taxon>Bacillati</taxon>
        <taxon>Bacillota</taxon>
        <taxon>Bacilli</taxon>
        <taxon>Bacillales</taxon>
        <taxon>Bacillaceae</taxon>
        <taxon>Terrilactibacillus</taxon>
    </lineage>
</organism>
<proteinExistence type="predicted"/>
<protein>
    <submittedName>
        <fullName evidence="4">Recombinase family protein</fullName>
    </submittedName>
</protein>
<dbReference type="GO" id="GO:0003677">
    <property type="term" value="F:DNA binding"/>
    <property type="evidence" value="ECO:0007669"/>
    <property type="project" value="InterPro"/>
</dbReference>
<feature type="domain" description="Resolvase/invertase-type recombinase catalytic" evidence="2">
    <location>
        <begin position="19"/>
        <end position="168"/>
    </location>
</feature>
<evidence type="ECO:0000313" key="5">
    <source>
        <dbReference type="Proteomes" id="UP000440978"/>
    </source>
</evidence>
<gene>
    <name evidence="4" type="ORF">GMB86_03565</name>
</gene>
<name>A0A6N8CNE6_9BACI</name>
<dbReference type="Pfam" id="PF13408">
    <property type="entry name" value="Zn_ribbon_recom"/>
    <property type="match status" value="1"/>
</dbReference>
<dbReference type="Proteomes" id="UP000440978">
    <property type="component" value="Unassembled WGS sequence"/>
</dbReference>
<dbReference type="InterPro" id="IPR036162">
    <property type="entry name" value="Resolvase-like_N_sf"/>
</dbReference>
<dbReference type="SUPFAM" id="SSF53041">
    <property type="entry name" value="Resolvase-like"/>
    <property type="match status" value="1"/>
</dbReference>
<feature type="coiled-coil region" evidence="1">
    <location>
        <begin position="416"/>
        <end position="443"/>
    </location>
</feature>
<keyword evidence="1" id="KW-0175">Coiled coil</keyword>